<sequence>RRARPRAGRAGGARAFAAASHPPPRREGEARRSDRAAGVLCACAANSCHLVRNKSSEFPKSPWAGGHCLLLFLLHRVVLSPQPGARRNLAISAHRNLCLPGSSNSSASASRVAGTTGACHYFQLIFVFLVETGFHHIGQAGLILLTL</sequence>
<feature type="region of interest" description="Disordered" evidence="1">
    <location>
        <begin position="1"/>
        <end position="31"/>
    </location>
</feature>
<dbReference type="AlphaFoldDB" id="A0A8I5NVX8"/>
<name>A0A8I5NVX8_PAPAN</name>
<protein>
    <submittedName>
        <fullName evidence="2">Uncharacterized protein</fullName>
    </submittedName>
</protein>
<dbReference type="Ensembl" id="ENSPANT00000081924.1">
    <property type="protein sequence ID" value="ENSPANP00000058022.1"/>
    <property type="gene ID" value="ENSPANG00000040907.1"/>
</dbReference>
<dbReference type="PRINTS" id="PR02045">
    <property type="entry name" value="F138DOMAIN"/>
</dbReference>
<proteinExistence type="predicted"/>
<evidence type="ECO:0000313" key="3">
    <source>
        <dbReference type="Proteomes" id="UP000028761"/>
    </source>
</evidence>
<evidence type="ECO:0000313" key="2">
    <source>
        <dbReference type="Ensembl" id="ENSPANP00000058022.1"/>
    </source>
</evidence>
<evidence type="ECO:0000256" key="1">
    <source>
        <dbReference type="SAM" id="MobiDB-lite"/>
    </source>
</evidence>
<organism evidence="2 3">
    <name type="scientific">Papio anubis</name>
    <name type="common">Olive baboon</name>
    <dbReference type="NCBI Taxonomy" id="9555"/>
    <lineage>
        <taxon>Eukaryota</taxon>
        <taxon>Metazoa</taxon>
        <taxon>Chordata</taxon>
        <taxon>Craniata</taxon>
        <taxon>Vertebrata</taxon>
        <taxon>Euteleostomi</taxon>
        <taxon>Mammalia</taxon>
        <taxon>Eutheria</taxon>
        <taxon>Euarchontoglires</taxon>
        <taxon>Primates</taxon>
        <taxon>Haplorrhini</taxon>
        <taxon>Catarrhini</taxon>
        <taxon>Cercopithecidae</taxon>
        <taxon>Cercopithecinae</taxon>
        <taxon>Papio</taxon>
    </lineage>
</organism>
<dbReference type="PANTHER" id="PTHR12138:SF151">
    <property type="entry name" value="SECRETED PROTEIN"/>
    <property type="match status" value="1"/>
</dbReference>
<reference evidence="2 3" key="1">
    <citation type="submission" date="2012-03" db="EMBL/GenBank/DDBJ databases">
        <title>Whole Genome Assembly of Papio anubis.</title>
        <authorList>
            <person name="Liu Y.L."/>
            <person name="Abraham K.A."/>
            <person name="Akbar H.A."/>
            <person name="Ali S.A."/>
            <person name="Anosike U.A."/>
            <person name="Aqrawi P.A."/>
            <person name="Arias F.A."/>
            <person name="Attaway T.A."/>
            <person name="Awwad R.A."/>
            <person name="Babu C.B."/>
            <person name="Bandaranaike D.B."/>
            <person name="Battles P.B."/>
            <person name="Bell A.B."/>
            <person name="Beltran B.B."/>
            <person name="Berhane-Mersha D.B."/>
            <person name="Bess C.B."/>
            <person name="Bickham C.B."/>
            <person name="Bolden T.B."/>
            <person name="Carter K.C."/>
            <person name="Chau D.C."/>
            <person name="Chavez A.C."/>
            <person name="Clerc-Blankenburg K.C."/>
            <person name="Coyle M.C."/>
            <person name="Dao M.D."/>
            <person name="Davila M.L.D."/>
            <person name="Davy-Carroll L.D."/>
            <person name="Denson S.D."/>
            <person name="Dinh H.D."/>
            <person name="Fernandez S.F."/>
            <person name="Fernando P.F."/>
            <person name="Forbes L.F."/>
            <person name="Francis C.F."/>
            <person name="Francisco L.F."/>
            <person name="Fu Q.F."/>
            <person name="Garcia-Iii R.G."/>
            <person name="Garrett T.G."/>
            <person name="Gross S.G."/>
            <person name="Gubbala S.G."/>
            <person name="Hirani K.H."/>
            <person name="Hogues M.H."/>
            <person name="Hollins B.H."/>
            <person name="Jackson L.J."/>
            <person name="Javaid M.J."/>
            <person name="Jhangiani S.J."/>
            <person name="Johnson A.J."/>
            <person name="Johnson B.J."/>
            <person name="Jones J.J."/>
            <person name="Joshi V.J."/>
            <person name="Kalu J.K."/>
            <person name="Khan N.K."/>
            <person name="Korchina V.K."/>
            <person name="Kovar C.K."/>
            <person name="Lago L.L."/>
            <person name="Lara F.L."/>
            <person name="Le T.-K.L."/>
            <person name="Lee S.L."/>
            <person name="Legall-Iii F.L."/>
            <person name="Lemon S.L."/>
            <person name="Liu J.L."/>
            <person name="Liu Y.-S.L."/>
            <person name="Liyanage D.L."/>
            <person name="Lopez J.L."/>
            <person name="Lorensuhewa L.L."/>
            <person name="Mata R.M."/>
            <person name="Mathew T.M."/>
            <person name="Mercado C.M."/>
            <person name="Mercado I.M."/>
            <person name="Morales K.M."/>
            <person name="Morgan M.M."/>
            <person name="Munidasa M.M."/>
            <person name="Ngo D.N."/>
            <person name="Nguyen L.N."/>
            <person name="Nguyen T.N."/>
            <person name="Nguyen N.N."/>
            <person name="Obregon M.O."/>
            <person name="Okwuonu G.O."/>
            <person name="Ongeri F.O."/>
            <person name="Onwere C.O."/>
            <person name="Osifeso I.O."/>
            <person name="Parra A.P."/>
            <person name="Patil S.P."/>
            <person name="Perez A.P."/>
            <person name="Perez Y.P."/>
            <person name="Pham C.P."/>
            <person name="Pu L.-L.P."/>
            <person name="Puazo M.P."/>
            <person name="Quiroz J.Q."/>
            <person name="Rouhana J.R."/>
            <person name="Ruiz M.R."/>
            <person name="Ruiz S.-J.R."/>
            <person name="Saada N.S."/>
            <person name="Santibanez J.S."/>
            <person name="Scheel M.S."/>
            <person name="Schneider B.S."/>
            <person name="Simmons D.S."/>
            <person name="Sisson I.S."/>
            <person name="Tang L.-Y.T."/>
            <person name="Thornton R.T."/>
            <person name="Tisius J.T."/>
            <person name="Toledanes G.T."/>
            <person name="Trejos Z.T."/>
            <person name="Usmani K.U."/>
            <person name="Varghese R.V."/>
            <person name="Vattathil S.V."/>
            <person name="Vee V.V."/>
            <person name="Walker D.W."/>
            <person name="Weissenberger G.W."/>
            <person name="White C.W."/>
            <person name="Williams A.W."/>
            <person name="Woodworth J.W."/>
            <person name="Wright R.W."/>
            <person name="Zhu Y.Z."/>
            <person name="Han Y.H."/>
            <person name="Newsham I.N."/>
            <person name="Nazareth L.N."/>
            <person name="Worley K.W."/>
            <person name="Muzny D.M."/>
            <person name="Rogers J.R."/>
            <person name="Gibbs R.G."/>
        </authorList>
    </citation>
    <scope>NUCLEOTIDE SEQUENCE [LARGE SCALE GENOMIC DNA]</scope>
</reference>
<accession>A0A8I5NVX8</accession>
<dbReference type="GeneTree" id="ENSGT01120000271815"/>
<reference evidence="2" key="2">
    <citation type="submission" date="2025-08" db="UniProtKB">
        <authorList>
            <consortium name="Ensembl"/>
        </authorList>
    </citation>
    <scope>IDENTIFICATION</scope>
</reference>
<keyword evidence="3" id="KW-1185">Reference proteome</keyword>
<dbReference type="Proteomes" id="UP000028761">
    <property type="component" value="Chromosome 13"/>
</dbReference>
<dbReference type="PANTHER" id="PTHR12138">
    <property type="entry name" value="PRIMATE-EXPANDED PROTEIN FAMILY"/>
    <property type="match status" value="1"/>
</dbReference>
<reference evidence="2" key="3">
    <citation type="submission" date="2025-09" db="UniProtKB">
        <authorList>
            <consortium name="Ensembl"/>
        </authorList>
    </citation>
    <scope>IDENTIFICATION</scope>
</reference>